<feature type="region of interest" description="Disordered" evidence="1">
    <location>
        <begin position="79"/>
        <end position="123"/>
    </location>
</feature>
<gene>
    <name evidence="2" type="ORF">SAMN05421870_101273</name>
</gene>
<proteinExistence type="predicted"/>
<protein>
    <recommendedName>
        <fullName evidence="4">Enoyl reductase</fullName>
    </recommendedName>
</protein>
<name>A0A1H9NCX7_9ACTN</name>
<evidence type="ECO:0008006" key="4">
    <source>
        <dbReference type="Google" id="ProtNLM"/>
    </source>
</evidence>
<dbReference type="RefSeq" id="WP_074998234.1">
    <property type="nucleotide sequence ID" value="NZ_KZ836076.1"/>
</dbReference>
<organism evidence="2 3">
    <name type="scientific">Streptomyces qinglanensis</name>
    <dbReference type="NCBI Taxonomy" id="943816"/>
    <lineage>
        <taxon>Bacteria</taxon>
        <taxon>Bacillati</taxon>
        <taxon>Actinomycetota</taxon>
        <taxon>Actinomycetes</taxon>
        <taxon>Kitasatosporales</taxon>
        <taxon>Streptomycetaceae</taxon>
        <taxon>Streptomyces</taxon>
    </lineage>
</organism>
<evidence type="ECO:0000313" key="3">
    <source>
        <dbReference type="Proteomes" id="UP000182841"/>
    </source>
</evidence>
<evidence type="ECO:0000256" key="1">
    <source>
        <dbReference type="SAM" id="MobiDB-lite"/>
    </source>
</evidence>
<evidence type="ECO:0000313" key="2">
    <source>
        <dbReference type="EMBL" id="SER33529.1"/>
    </source>
</evidence>
<reference evidence="3" key="1">
    <citation type="submission" date="2016-10" db="EMBL/GenBank/DDBJ databases">
        <authorList>
            <person name="Varghese N."/>
            <person name="Submissions S."/>
        </authorList>
    </citation>
    <scope>NUCLEOTIDE SEQUENCE [LARGE SCALE GENOMIC DNA]</scope>
    <source>
        <strain evidence="3">CGMCC 4.6825</strain>
    </source>
</reference>
<dbReference type="Proteomes" id="UP000182841">
    <property type="component" value="Unassembled WGS sequence"/>
</dbReference>
<keyword evidence="3" id="KW-1185">Reference proteome</keyword>
<dbReference type="EMBL" id="FOGO01000001">
    <property type="protein sequence ID" value="SER33529.1"/>
    <property type="molecule type" value="Genomic_DNA"/>
</dbReference>
<feature type="compositionally biased region" description="Basic and acidic residues" evidence="1">
    <location>
        <begin position="90"/>
        <end position="111"/>
    </location>
</feature>
<dbReference type="OrthoDB" id="4072449at2"/>
<dbReference type="AlphaFoldDB" id="A0A1H9NCX7"/>
<sequence>MHEVARRGSIGVLVAILLLAEPSVAYAGGGKGKGALNGAEAHGGKKNGKYHAEVSHVQITAGGDRGGKTVKLNPKDPDWEAPACWYEPKTTPKELKEKIESAKPEKRKPEKDEDSGTIFGDLEESNQKAADAVANQVVGLYENYYQTEKYDDYNIDKQGKGMFWEGVRNPNKADDPKADACSEHAIWVPKGKPPKSMPLAVSPKILAQYAYEELPIPGTELSLNPENKQTVNLDTWVWLNKGKFKPVDVTASLDLLDGTHLSATTTAKPTSLTLEPGTDDAKTYPGSGKCVVKNGQLGEEYSVGKKDKTPPCGVRYLRASGQNGSYPLKATLTWKIAWKGSDGSGGDLPAGTFSTTKNMTVKEIQSIVRD</sequence>
<accession>A0A1H9NCX7</accession>